<evidence type="ECO:0000313" key="1">
    <source>
        <dbReference type="EMBL" id="GAI96450.1"/>
    </source>
</evidence>
<dbReference type="EMBL" id="BARW01018225">
    <property type="protein sequence ID" value="GAI96450.1"/>
    <property type="molecule type" value="Genomic_DNA"/>
</dbReference>
<reference evidence="1" key="1">
    <citation type="journal article" date="2014" name="Front. Microbiol.">
        <title>High frequency of phylogenetically diverse reductive dehalogenase-homologous genes in deep subseafloor sedimentary metagenomes.</title>
        <authorList>
            <person name="Kawai M."/>
            <person name="Futagami T."/>
            <person name="Toyoda A."/>
            <person name="Takaki Y."/>
            <person name="Nishi S."/>
            <person name="Hori S."/>
            <person name="Arai W."/>
            <person name="Tsubouchi T."/>
            <person name="Morono Y."/>
            <person name="Uchiyama I."/>
            <person name="Ito T."/>
            <person name="Fujiyama A."/>
            <person name="Inagaki F."/>
            <person name="Takami H."/>
        </authorList>
    </citation>
    <scope>NUCLEOTIDE SEQUENCE</scope>
    <source>
        <strain evidence="1">Expedition CK06-06</strain>
    </source>
</reference>
<dbReference type="AlphaFoldDB" id="X1U9D3"/>
<dbReference type="PROSITE" id="PS51257">
    <property type="entry name" value="PROKAR_LIPOPROTEIN"/>
    <property type="match status" value="1"/>
</dbReference>
<accession>X1U9D3</accession>
<organism evidence="1">
    <name type="scientific">marine sediment metagenome</name>
    <dbReference type="NCBI Taxonomy" id="412755"/>
    <lineage>
        <taxon>unclassified sequences</taxon>
        <taxon>metagenomes</taxon>
        <taxon>ecological metagenomes</taxon>
    </lineage>
</organism>
<proteinExistence type="predicted"/>
<gene>
    <name evidence="1" type="ORF">S12H4_31253</name>
</gene>
<name>X1U9D3_9ZZZZ</name>
<comment type="caution">
    <text evidence="1">The sequence shown here is derived from an EMBL/GenBank/DDBJ whole genome shotgun (WGS) entry which is preliminary data.</text>
</comment>
<sequence length="130" mass="15666">MQGKMRVEWFKKWCLGETTLTQLCPSIWAGASLACIEVIKYLAGKWKPVMPPEMWQLELGDNRIRAARFRRRTWLFCKFIYWAFSIKWLGIGERVRRYTAQALEKDLNKIQRQEEEGKEVKIPFMWRHII</sequence>
<protein>
    <submittedName>
        <fullName evidence="1">Uncharacterized protein</fullName>
    </submittedName>
</protein>